<accession>A0A8S2V9Y8</accession>
<dbReference type="AlphaFoldDB" id="A0A8S2V9Y8"/>
<dbReference type="InterPro" id="IPR018123">
    <property type="entry name" value="WWE-dom_subgr"/>
</dbReference>
<keyword evidence="2" id="KW-0812">Transmembrane</keyword>
<feature type="domain" description="WWE" evidence="4">
    <location>
        <begin position="573"/>
        <end position="650"/>
    </location>
</feature>
<keyword evidence="2" id="KW-1133">Transmembrane helix</keyword>
<protein>
    <recommendedName>
        <fullName evidence="7">HECT-type E3 ubiquitin transferase</fullName>
    </recommendedName>
</protein>
<dbReference type="Gene3D" id="1.10.8.10">
    <property type="entry name" value="DNA helicase RuvA subunit, C-terminal domain"/>
    <property type="match status" value="1"/>
</dbReference>
<feature type="non-terminal residue" evidence="5">
    <location>
        <position position="1150"/>
    </location>
</feature>
<dbReference type="InterPro" id="IPR004170">
    <property type="entry name" value="WWE_dom"/>
</dbReference>
<comment type="caution">
    <text evidence="5">The sequence shown here is derived from an EMBL/GenBank/DDBJ whole genome shotgun (WGS) entry which is preliminary data.</text>
</comment>
<evidence type="ECO:0000256" key="2">
    <source>
        <dbReference type="SAM" id="Phobius"/>
    </source>
</evidence>
<dbReference type="SUPFAM" id="SSF117839">
    <property type="entry name" value="WWE domain"/>
    <property type="match status" value="1"/>
</dbReference>
<feature type="transmembrane region" description="Helical" evidence="2">
    <location>
        <begin position="45"/>
        <end position="62"/>
    </location>
</feature>
<feature type="compositionally biased region" description="Polar residues" evidence="1">
    <location>
        <begin position="954"/>
        <end position="995"/>
    </location>
</feature>
<name>A0A8S2V9Y8_9BILA</name>
<gene>
    <name evidence="5" type="ORF">SRO942_LOCUS38137</name>
</gene>
<dbReference type="PROSITE" id="PS50918">
    <property type="entry name" value="WWE"/>
    <property type="match status" value="1"/>
</dbReference>
<feature type="compositionally biased region" description="Basic residues" evidence="1">
    <location>
        <begin position="719"/>
        <end position="730"/>
    </location>
</feature>
<dbReference type="SMART" id="SM00165">
    <property type="entry name" value="UBA"/>
    <property type="match status" value="1"/>
</dbReference>
<dbReference type="SUPFAM" id="SSF46934">
    <property type="entry name" value="UBA-like"/>
    <property type="match status" value="1"/>
</dbReference>
<organism evidence="5 6">
    <name type="scientific">Didymodactylos carnosus</name>
    <dbReference type="NCBI Taxonomy" id="1234261"/>
    <lineage>
        <taxon>Eukaryota</taxon>
        <taxon>Metazoa</taxon>
        <taxon>Spiralia</taxon>
        <taxon>Gnathifera</taxon>
        <taxon>Rotifera</taxon>
        <taxon>Eurotatoria</taxon>
        <taxon>Bdelloidea</taxon>
        <taxon>Philodinida</taxon>
        <taxon>Philodinidae</taxon>
        <taxon>Didymodactylos</taxon>
    </lineage>
</organism>
<evidence type="ECO:0008006" key="7">
    <source>
        <dbReference type="Google" id="ProtNLM"/>
    </source>
</evidence>
<dbReference type="Pfam" id="PF02825">
    <property type="entry name" value="WWE"/>
    <property type="match status" value="1"/>
</dbReference>
<evidence type="ECO:0000313" key="6">
    <source>
        <dbReference type="Proteomes" id="UP000681722"/>
    </source>
</evidence>
<dbReference type="GO" id="GO:0008270">
    <property type="term" value="F:zinc ion binding"/>
    <property type="evidence" value="ECO:0007669"/>
    <property type="project" value="InterPro"/>
</dbReference>
<reference evidence="5" key="1">
    <citation type="submission" date="2021-02" db="EMBL/GenBank/DDBJ databases">
        <authorList>
            <person name="Nowell W R."/>
        </authorList>
    </citation>
    <scope>NUCLEOTIDE SEQUENCE</scope>
</reference>
<dbReference type="Pfam" id="PF00627">
    <property type="entry name" value="UBA"/>
    <property type="match status" value="1"/>
</dbReference>
<evidence type="ECO:0000259" key="4">
    <source>
        <dbReference type="PROSITE" id="PS50918"/>
    </source>
</evidence>
<dbReference type="InterPro" id="IPR037197">
    <property type="entry name" value="WWE_dom_sf"/>
</dbReference>
<dbReference type="OrthoDB" id="8068875at2759"/>
<feature type="region of interest" description="Disordered" evidence="1">
    <location>
        <begin position="651"/>
        <end position="756"/>
    </location>
</feature>
<dbReference type="InterPro" id="IPR015940">
    <property type="entry name" value="UBA"/>
</dbReference>
<feature type="region of interest" description="Disordered" evidence="1">
    <location>
        <begin position="951"/>
        <end position="995"/>
    </location>
</feature>
<dbReference type="Gene3D" id="3.30.720.50">
    <property type="match status" value="1"/>
</dbReference>
<evidence type="ECO:0000313" key="5">
    <source>
        <dbReference type="EMBL" id="CAF4376819.1"/>
    </source>
</evidence>
<dbReference type="PROSITE" id="PS50030">
    <property type="entry name" value="UBA"/>
    <property type="match status" value="1"/>
</dbReference>
<dbReference type="Proteomes" id="UP000681722">
    <property type="component" value="Unassembled WGS sequence"/>
</dbReference>
<evidence type="ECO:0000259" key="3">
    <source>
        <dbReference type="PROSITE" id="PS50030"/>
    </source>
</evidence>
<feature type="domain" description="UBA" evidence="3">
    <location>
        <begin position="267"/>
        <end position="307"/>
    </location>
</feature>
<dbReference type="EMBL" id="CAJOBC010089099">
    <property type="protein sequence ID" value="CAF4376819.1"/>
    <property type="molecule type" value="Genomic_DNA"/>
</dbReference>
<feature type="compositionally biased region" description="Low complexity" evidence="1">
    <location>
        <begin position="664"/>
        <end position="687"/>
    </location>
</feature>
<keyword evidence="2" id="KW-0472">Membrane</keyword>
<feature type="non-terminal residue" evidence="5">
    <location>
        <position position="1"/>
    </location>
</feature>
<sequence>RRFNQPPTIYTPTAAAKQIAATISEVLREGFQFNLQSSPVQHQRFRLTFFVCTIGFATPMLFDERRRPYMLMLQQFESSKAQDALFNALEWTLELITKTNTEMSATAQNDTNNNNNFDTPPTEFLNAALMLIQRLVNVKSVLESPHPIPKKRLPERSYYVPFDPLRYLAETHKRAFHILTNCCTILWDKPSLLKENATKIIDSILSIFCHILRGESIIQKKLLEEETVQAAIAGTTTNTATVPQPIAATDLSDLPGNAASTTVPTPFINEEHVTAIMGMGFSREHAIEGLLQTQGNLELAVDYCVSHPQSGLPQMQALGMDMDADMTRALLLSLGQDVDETTNPAAALATVDQLSPAVETNTISSPITASTIAETTPSGTAITVPTIGVRSSSETVQQENPIEPLSKESVDRFTNSIMLKILDVLPDTVYKMCELVVTTMHRNGSEWRDHFLEIIATDIKSSFKHLMNLLAEYEKADAAATTDENNLDNFLLHTQSSILFSRTLLMSLLFEEMPFPCARITQKYELINDFCLLIEHTTQFLIKFNQKKTPTWLAPTFIFIDLYEKVALASKRRAVIFDRYKGRTRVWQWFDERGMRWNNYPLSTNKIIDEAWANAEMTVKVVVQKRNYLIQFNTMLQSNEETNNKRPIMLTFQPLPVPKPTPPAAAVSNDSATASTTSAADGSNSQSPPAPPPPSFWDTMGSDTSDSSPSDDDDDQQHHERRQRRIKRRATANFNEVPAKKSVFESMDTDQQHQQSTFTSVDSLNDDNALLLTNNCVHLIRLPVDPDAIHALLRLILRLTRSYKYAKQFAQMDGIQSILSLTQASAFQGSASLITLIFRHIMEDDSNLRLAMEKAIRQALTGNHGGSIGVPPGCPGSHESHVLLRILGPAMCRSPDLFIDVASNVMQLVSSGGRGGPINRLTNPLIADDEHTSNISPAVLSTGSYVLQARPATSAPNKPQPTNVAPGTPSAAQPPTTLTTASPFNGSITTANENGNTGELAERLLVDLLDFLLTNDDNGMTTSIDSVSSTAIPPTEDLLQQPTTSETVQVDDTTVQKPDVHALYPKPRRLLSKSTVLRILAELIRSYANVAKLITTKTFSLKNTSATPCSALSYILDHLLPGTNQLLIDQDKDTPALCRLFLVAMAACNH</sequence>
<evidence type="ECO:0000256" key="1">
    <source>
        <dbReference type="SAM" id="MobiDB-lite"/>
    </source>
</evidence>
<dbReference type="SMART" id="SM00678">
    <property type="entry name" value="WWE"/>
    <property type="match status" value="1"/>
</dbReference>
<dbReference type="InterPro" id="IPR009060">
    <property type="entry name" value="UBA-like_sf"/>
</dbReference>
<proteinExistence type="predicted"/>